<dbReference type="InterPro" id="IPR018333">
    <property type="entry name" value="Squalene_cyclase"/>
</dbReference>
<keyword evidence="4" id="KW-1185">Reference proteome</keyword>
<reference evidence="3 4" key="1">
    <citation type="journal article" date="2018" name="Mol. Plant">
        <title>The genome of Artemisia annua provides insight into the evolution of Asteraceae family and artemisinin biosynthesis.</title>
        <authorList>
            <person name="Shen Q."/>
            <person name="Zhang L."/>
            <person name="Liao Z."/>
            <person name="Wang S."/>
            <person name="Yan T."/>
            <person name="Shi P."/>
            <person name="Liu M."/>
            <person name="Fu X."/>
            <person name="Pan Q."/>
            <person name="Wang Y."/>
            <person name="Lv Z."/>
            <person name="Lu X."/>
            <person name="Zhang F."/>
            <person name="Jiang W."/>
            <person name="Ma Y."/>
            <person name="Chen M."/>
            <person name="Hao X."/>
            <person name="Li L."/>
            <person name="Tang Y."/>
            <person name="Lv G."/>
            <person name="Zhou Y."/>
            <person name="Sun X."/>
            <person name="Brodelius P.E."/>
            <person name="Rose J.K.C."/>
            <person name="Tang K."/>
        </authorList>
    </citation>
    <scope>NUCLEOTIDE SEQUENCE [LARGE SCALE GENOMIC DNA]</scope>
    <source>
        <strain evidence="4">cv. Huhao1</strain>
        <tissue evidence="3">Leaf</tissue>
    </source>
</reference>
<dbReference type="OrthoDB" id="1744091at2759"/>
<dbReference type="PANTHER" id="PTHR11764:SF73">
    <property type="entry name" value="TERPENE CYCLASE_MUTASE FAMILY MEMBER"/>
    <property type="match status" value="1"/>
</dbReference>
<accession>A0A2U1PE78</accession>
<dbReference type="SUPFAM" id="SSF48239">
    <property type="entry name" value="Terpenoid cyclases/Protein prenyltransferases"/>
    <property type="match status" value="2"/>
</dbReference>
<evidence type="ECO:0000259" key="2">
    <source>
        <dbReference type="Pfam" id="PF13243"/>
    </source>
</evidence>
<organism evidence="3 4">
    <name type="scientific">Artemisia annua</name>
    <name type="common">Sweet wormwood</name>
    <dbReference type="NCBI Taxonomy" id="35608"/>
    <lineage>
        <taxon>Eukaryota</taxon>
        <taxon>Viridiplantae</taxon>
        <taxon>Streptophyta</taxon>
        <taxon>Embryophyta</taxon>
        <taxon>Tracheophyta</taxon>
        <taxon>Spermatophyta</taxon>
        <taxon>Magnoliopsida</taxon>
        <taxon>eudicotyledons</taxon>
        <taxon>Gunneridae</taxon>
        <taxon>Pentapetalae</taxon>
        <taxon>asterids</taxon>
        <taxon>campanulids</taxon>
        <taxon>Asterales</taxon>
        <taxon>Asteraceae</taxon>
        <taxon>Asteroideae</taxon>
        <taxon>Anthemideae</taxon>
        <taxon>Artemisiinae</taxon>
        <taxon>Artemisia</taxon>
    </lineage>
</organism>
<feature type="domain" description="Squalene cyclase C-terminal" evidence="2">
    <location>
        <begin position="140"/>
        <end position="197"/>
    </location>
</feature>
<dbReference type="STRING" id="35608.A0A2U1PE78"/>
<dbReference type="AlphaFoldDB" id="A0A2U1PE78"/>
<keyword evidence="1" id="KW-0677">Repeat</keyword>
<evidence type="ECO:0000313" key="4">
    <source>
        <dbReference type="Proteomes" id="UP000245207"/>
    </source>
</evidence>
<name>A0A2U1PE78_ARTAN</name>
<protein>
    <submittedName>
        <fullName evidence="3">Squalene cyclase</fullName>
    </submittedName>
</protein>
<dbReference type="GO" id="GO:0042300">
    <property type="term" value="F:beta-amyrin synthase activity"/>
    <property type="evidence" value="ECO:0007669"/>
    <property type="project" value="TreeGrafter"/>
</dbReference>
<comment type="caution">
    <text evidence="3">The sequence shown here is derived from an EMBL/GenBank/DDBJ whole genome shotgun (WGS) entry which is preliminary data.</text>
</comment>
<dbReference type="InterPro" id="IPR032696">
    <property type="entry name" value="SQ_cyclase_C"/>
</dbReference>
<gene>
    <name evidence="3" type="ORF">CTI12_AA161960</name>
</gene>
<dbReference type="Proteomes" id="UP000245207">
    <property type="component" value="Unassembled WGS sequence"/>
</dbReference>
<dbReference type="Pfam" id="PF13243">
    <property type="entry name" value="SQHop_cyclase_C"/>
    <property type="match status" value="1"/>
</dbReference>
<dbReference type="EMBL" id="PKPP01001272">
    <property type="protein sequence ID" value="PWA84074.1"/>
    <property type="molecule type" value="Genomic_DNA"/>
</dbReference>
<dbReference type="PANTHER" id="PTHR11764">
    <property type="entry name" value="TERPENE CYCLASE/MUTASE FAMILY MEMBER"/>
    <property type="match status" value="1"/>
</dbReference>
<evidence type="ECO:0000256" key="1">
    <source>
        <dbReference type="ARBA" id="ARBA00022737"/>
    </source>
</evidence>
<dbReference type="GO" id="GO:0005811">
    <property type="term" value="C:lipid droplet"/>
    <property type="evidence" value="ECO:0007669"/>
    <property type="project" value="InterPro"/>
</dbReference>
<evidence type="ECO:0000313" key="3">
    <source>
        <dbReference type="EMBL" id="PWA84074.1"/>
    </source>
</evidence>
<dbReference type="InterPro" id="IPR008930">
    <property type="entry name" value="Terpenoid_cyclase/PrenylTrfase"/>
</dbReference>
<sequence>MFCNEIQEDLYYPHTIIQDFLWDGLHYLSEPLFKYLPVTKLREKALKRTLELTRYNAEESRYITMASVEKTLNPSEMFADIVVEREESVLQTHLLSEILCILSRGGTLSGLSNRLNLFGSNWKTPNGKTVHGKIMTYETNRYGYRGICFIYGTFFSLGGLESAGLTYKNCEAIRKGVRFLLSTQNEEGGWDESYKSCPSEIYTPLAGNSD</sequence>
<dbReference type="GO" id="GO:0016104">
    <property type="term" value="P:triterpenoid biosynthetic process"/>
    <property type="evidence" value="ECO:0007669"/>
    <property type="project" value="InterPro"/>
</dbReference>
<proteinExistence type="predicted"/>
<dbReference type="Gene3D" id="1.50.10.20">
    <property type="match status" value="2"/>
</dbReference>